<keyword evidence="3" id="KW-1185">Reference proteome</keyword>
<protein>
    <submittedName>
        <fullName evidence="2">Uncharacterized protein</fullName>
    </submittedName>
</protein>
<sequence>MPAEPLTSEPADGPAVSARRAKDEVVPEGPQADPADAPTTEDAGDAAVVGEYEPL</sequence>
<dbReference type="EMBL" id="JBEXIP010000058">
    <property type="protein sequence ID" value="MET8438393.1"/>
    <property type="molecule type" value="Genomic_DNA"/>
</dbReference>
<reference evidence="2 3" key="1">
    <citation type="submission" date="2024-06" db="EMBL/GenBank/DDBJ databases">
        <title>The Natural Products Discovery Center: Release of the First 8490 Sequenced Strains for Exploring Actinobacteria Biosynthetic Diversity.</title>
        <authorList>
            <person name="Kalkreuter E."/>
            <person name="Kautsar S.A."/>
            <person name="Yang D."/>
            <person name="Bader C.D."/>
            <person name="Teijaro C.N."/>
            <person name="Fluegel L."/>
            <person name="Davis C.M."/>
            <person name="Simpson J.R."/>
            <person name="Lauterbach L."/>
            <person name="Steele A.D."/>
            <person name="Gui C."/>
            <person name="Meng S."/>
            <person name="Li G."/>
            <person name="Viehrig K."/>
            <person name="Ye F."/>
            <person name="Su P."/>
            <person name="Kiefer A.F."/>
            <person name="Nichols A."/>
            <person name="Cepeda A.J."/>
            <person name="Yan W."/>
            <person name="Fan B."/>
            <person name="Jiang Y."/>
            <person name="Adhikari A."/>
            <person name="Zheng C.-J."/>
            <person name="Schuster L."/>
            <person name="Cowan T.M."/>
            <person name="Smanski M.J."/>
            <person name="Chevrette M.G."/>
            <person name="De Carvalho L.P.S."/>
            <person name="Shen B."/>
        </authorList>
    </citation>
    <scope>NUCLEOTIDE SEQUENCE [LARGE SCALE GENOMIC DNA]</scope>
    <source>
        <strain evidence="2 3">NPDC005137</strain>
    </source>
</reference>
<feature type="compositionally biased region" description="Low complexity" evidence="1">
    <location>
        <begin position="32"/>
        <end position="47"/>
    </location>
</feature>
<organism evidence="2 3">
    <name type="scientific">Streptomyces sp. 900116325</name>
    <dbReference type="NCBI Taxonomy" id="3154295"/>
    <lineage>
        <taxon>Bacteria</taxon>
        <taxon>Bacillati</taxon>
        <taxon>Actinomycetota</taxon>
        <taxon>Actinomycetes</taxon>
        <taxon>Kitasatosporales</taxon>
        <taxon>Streptomycetaceae</taxon>
        <taxon>Streptomyces</taxon>
    </lineage>
</organism>
<feature type="region of interest" description="Disordered" evidence="1">
    <location>
        <begin position="1"/>
        <end position="55"/>
    </location>
</feature>
<proteinExistence type="predicted"/>
<accession>A0ABV2UKM2</accession>
<evidence type="ECO:0000313" key="2">
    <source>
        <dbReference type="EMBL" id="MET8438393.1"/>
    </source>
</evidence>
<dbReference type="RefSeq" id="WP_356504907.1">
    <property type="nucleotide sequence ID" value="NZ_JBEXEF010000088.1"/>
</dbReference>
<evidence type="ECO:0000313" key="3">
    <source>
        <dbReference type="Proteomes" id="UP001550044"/>
    </source>
</evidence>
<evidence type="ECO:0000256" key="1">
    <source>
        <dbReference type="SAM" id="MobiDB-lite"/>
    </source>
</evidence>
<gene>
    <name evidence="2" type="ORF">ABZV61_37895</name>
</gene>
<comment type="caution">
    <text evidence="2">The sequence shown here is derived from an EMBL/GenBank/DDBJ whole genome shotgun (WGS) entry which is preliminary data.</text>
</comment>
<name>A0ABV2UKM2_9ACTN</name>
<dbReference type="Proteomes" id="UP001550044">
    <property type="component" value="Unassembled WGS sequence"/>
</dbReference>